<reference evidence="2" key="4">
    <citation type="submission" date="2025-09" db="UniProtKB">
        <authorList>
            <consortium name="Ensembl"/>
        </authorList>
    </citation>
    <scope>IDENTIFICATION</scope>
</reference>
<keyword evidence="3" id="KW-1185">Reference proteome</keyword>
<dbReference type="Pfam" id="PF07714">
    <property type="entry name" value="PK_Tyr_Ser-Thr"/>
    <property type="match status" value="1"/>
</dbReference>
<evidence type="ECO:0000313" key="3">
    <source>
        <dbReference type="Proteomes" id="UP000018467"/>
    </source>
</evidence>
<protein>
    <recommendedName>
        <fullName evidence="1">Serine-threonine/tyrosine-protein kinase catalytic domain-containing protein</fullName>
    </recommendedName>
</protein>
<dbReference type="STRING" id="7994.ENSAMXP00000038292"/>
<organism evidence="2 3">
    <name type="scientific">Astyanax mexicanus</name>
    <name type="common">Blind cave fish</name>
    <name type="synonym">Astyanax fasciatus mexicanus</name>
    <dbReference type="NCBI Taxonomy" id="7994"/>
    <lineage>
        <taxon>Eukaryota</taxon>
        <taxon>Metazoa</taxon>
        <taxon>Chordata</taxon>
        <taxon>Craniata</taxon>
        <taxon>Vertebrata</taxon>
        <taxon>Euteleostomi</taxon>
        <taxon>Actinopterygii</taxon>
        <taxon>Neopterygii</taxon>
        <taxon>Teleostei</taxon>
        <taxon>Ostariophysi</taxon>
        <taxon>Characiformes</taxon>
        <taxon>Characoidei</taxon>
        <taxon>Acestrorhamphidae</taxon>
        <taxon>Acestrorhamphinae</taxon>
        <taxon>Astyanax</taxon>
    </lineage>
</organism>
<evidence type="ECO:0000313" key="2">
    <source>
        <dbReference type="Ensembl" id="ENSAMXP00000038292.1"/>
    </source>
</evidence>
<dbReference type="GeneTree" id="ENSGT00940000167421"/>
<proteinExistence type="predicted"/>
<dbReference type="SUPFAM" id="SSF56112">
    <property type="entry name" value="Protein kinase-like (PK-like)"/>
    <property type="match status" value="1"/>
</dbReference>
<feature type="domain" description="Serine-threonine/tyrosine-protein kinase catalytic" evidence="1">
    <location>
        <begin position="46"/>
        <end position="109"/>
    </location>
</feature>
<reference evidence="2" key="3">
    <citation type="submission" date="2025-08" db="UniProtKB">
        <authorList>
            <consortium name="Ensembl"/>
        </authorList>
    </citation>
    <scope>IDENTIFICATION</scope>
</reference>
<dbReference type="GO" id="GO:0004672">
    <property type="term" value="F:protein kinase activity"/>
    <property type="evidence" value="ECO:0007669"/>
    <property type="project" value="InterPro"/>
</dbReference>
<name>A0A3B1J7L6_ASTMX</name>
<reference evidence="3" key="1">
    <citation type="submission" date="2013-03" db="EMBL/GenBank/DDBJ databases">
        <authorList>
            <person name="Jeffery W."/>
            <person name="Warren W."/>
            <person name="Wilson R.K."/>
        </authorList>
    </citation>
    <scope>NUCLEOTIDE SEQUENCE</scope>
    <source>
        <strain evidence="3">female</strain>
    </source>
</reference>
<dbReference type="AlphaFoldDB" id="A0A3B1J7L6"/>
<dbReference type="Bgee" id="ENSAMXG00000036119">
    <property type="expression patterns" value="Expressed in camera-type eye and 10 other cell types or tissues"/>
</dbReference>
<evidence type="ECO:0000259" key="1">
    <source>
        <dbReference type="Pfam" id="PF07714"/>
    </source>
</evidence>
<dbReference type="InterPro" id="IPR011009">
    <property type="entry name" value="Kinase-like_dom_sf"/>
</dbReference>
<dbReference type="InterPro" id="IPR001245">
    <property type="entry name" value="Ser-Thr/Tyr_kinase_cat_dom"/>
</dbReference>
<reference evidence="3" key="2">
    <citation type="journal article" date="2014" name="Nat. Commun.">
        <title>The cavefish genome reveals candidate genes for eye loss.</title>
        <authorList>
            <person name="McGaugh S.E."/>
            <person name="Gross J.B."/>
            <person name="Aken B."/>
            <person name="Blin M."/>
            <person name="Borowsky R."/>
            <person name="Chalopin D."/>
            <person name="Hinaux H."/>
            <person name="Jeffery W.R."/>
            <person name="Keene A."/>
            <person name="Ma L."/>
            <person name="Minx P."/>
            <person name="Murphy D."/>
            <person name="O'Quin K.E."/>
            <person name="Retaux S."/>
            <person name="Rohner N."/>
            <person name="Searle S.M."/>
            <person name="Stahl B.A."/>
            <person name="Tabin C."/>
            <person name="Volff J.N."/>
            <person name="Yoshizawa M."/>
            <person name="Warren W.C."/>
        </authorList>
    </citation>
    <scope>NUCLEOTIDE SEQUENCE [LARGE SCALE GENOMIC DNA]</scope>
    <source>
        <strain evidence="3">female</strain>
    </source>
</reference>
<dbReference type="Ensembl" id="ENSAMXT00000057230.1">
    <property type="protein sequence ID" value="ENSAMXP00000038292.1"/>
    <property type="gene ID" value="ENSAMXG00000036119.1"/>
</dbReference>
<dbReference type="Gene3D" id="3.30.200.20">
    <property type="entry name" value="Phosphorylase Kinase, domain 1"/>
    <property type="match status" value="1"/>
</dbReference>
<accession>A0A3B1J7L6</accession>
<sequence>MKFVSIARSRAGFHKLLSWHTFCGFELPVSYDSRCSRLLAAKLTPYRSEQRQLVLREYQVLRRLSHQHLVQLHAAILTPSCLVLIEELCSGRELLYNLNFLHPNIPFRQLPLTASTVNPVGCGGSFLVVCLHYPGFRGS</sequence>
<dbReference type="InParanoid" id="A0A3B1J7L6"/>
<dbReference type="Proteomes" id="UP000018467">
    <property type="component" value="Unassembled WGS sequence"/>
</dbReference>